<evidence type="ECO:0000313" key="5">
    <source>
        <dbReference type="EMBL" id="NNJ26359.1"/>
    </source>
</evidence>
<evidence type="ECO:0000256" key="3">
    <source>
        <dbReference type="SAM" id="SignalP"/>
    </source>
</evidence>
<gene>
    <name evidence="5" type="primary">betC_5</name>
    <name evidence="5" type="ORF">LzC2_24420</name>
</gene>
<feature type="domain" description="Sulfatase N-terminal" evidence="4">
    <location>
        <begin position="26"/>
        <end position="361"/>
    </location>
</feature>
<dbReference type="EC" id="3.1.6.6" evidence="5"/>
<dbReference type="Gene3D" id="3.40.720.10">
    <property type="entry name" value="Alkaline Phosphatase, subunit A"/>
    <property type="match status" value="1"/>
</dbReference>
<feature type="signal peptide" evidence="3">
    <location>
        <begin position="1"/>
        <end position="22"/>
    </location>
</feature>
<dbReference type="CDD" id="cd16031">
    <property type="entry name" value="G6S_like"/>
    <property type="match status" value="1"/>
</dbReference>
<dbReference type="GO" id="GO:0047753">
    <property type="term" value="F:choline-sulfatase activity"/>
    <property type="evidence" value="ECO:0007669"/>
    <property type="project" value="UniProtKB-EC"/>
</dbReference>
<evidence type="ECO:0000256" key="2">
    <source>
        <dbReference type="SAM" id="MobiDB-lite"/>
    </source>
</evidence>
<dbReference type="PANTHER" id="PTHR42693">
    <property type="entry name" value="ARYLSULFATASE FAMILY MEMBER"/>
    <property type="match status" value="1"/>
</dbReference>
<protein>
    <submittedName>
        <fullName evidence="5">Choline-sulfatase</fullName>
        <ecNumber evidence="5">3.1.6.6</ecNumber>
    </submittedName>
</protein>
<dbReference type="EMBL" id="WTPX01000074">
    <property type="protein sequence ID" value="NNJ26359.1"/>
    <property type="molecule type" value="Genomic_DNA"/>
</dbReference>
<evidence type="ECO:0000256" key="1">
    <source>
        <dbReference type="ARBA" id="ARBA00008779"/>
    </source>
</evidence>
<dbReference type="InterPro" id="IPR017850">
    <property type="entry name" value="Alkaline_phosphatase_core_sf"/>
</dbReference>
<evidence type="ECO:0000259" key="4">
    <source>
        <dbReference type="Pfam" id="PF00884"/>
    </source>
</evidence>
<reference evidence="5 6" key="1">
    <citation type="journal article" date="2020" name="Syst. Appl. Microbiol.">
        <title>Alienimonas chondri sp. nov., a novel planctomycete isolated from the biofilm of the red alga Chondrus crispus.</title>
        <authorList>
            <person name="Vitorino I."/>
            <person name="Albuquerque L."/>
            <person name="Wiegand S."/>
            <person name="Kallscheuer N."/>
            <person name="da Costa M.S."/>
            <person name="Lobo-da-Cunha A."/>
            <person name="Jogler C."/>
            <person name="Lage O.M."/>
        </authorList>
    </citation>
    <scope>NUCLEOTIDE SEQUENCE [LARGE SCALE GENOMIC DNA]</scope>
    <source>
        <strain evidence="5 6">LzC2</strain>
    </source>
</reference>
<comment type="similarity">
    <text evidence="1">Belongs to the sulfatase family.</text>
</comment>
<dbReference type="SUPFAM" id="SSF53649">
    <property type="entry name" value="Alkaline phosphatase-like"/>
    <property type="match status" value="1"/>
</dbReference>
<feature type="chain" id="PRO_5047505098" evidence="3">
    <location>
        <begin position="23"/>
        <end position="515"/>
    </location>
</feature>
<dbReference type="Pfam" id="PF00884">
    <property type="entry name" value="Sulfatase"/>
    <property type="match status" value="1"/>
</dbReference>
<name>A0ABX1VF51_9PLAN</name>
<keyword evidence="3" id="KW-0732">Signal</keyword>
<dbReference type="Proteomes" id="UP000609651">
    <property type="component" value="Unassembled WGS sequence"/>
</dbReference>
<dbReference type="InterPro" id="IPR050738">
    <property type="entry name" value="Sulfatase"/>
</dbReference>
<keyword evidence="5" id="KW-0378">Hydrolase</keyword>
<sequence>MPPRFAACLLLCLAAAAGTAAAEDRPNVVFLLTDDQSCDSLGCYGNPDVQTPHLDRLARDGVAFDNHYDTTAICMASRATVMTGLLEYRTGCNFSHGPLTQSLWEQSYPMALKRAGYRTAFAGKFGFEVVDAPGAENARLPADDFDRWGGSPGQTSYATRQNASMREYADEFPHSTLSYGAFGRDFVQEAAGSGEPFCLSISFKSPHMPDTPDPRFDAVYAGKTFRKPANYGREHGLHFSEQSRQGRQYERFHSWGYADDYDAVMRRYHQLVYGVDAAVGMIRAALEEAGVADRTVVIFTSDNGFLCGAHGYGSKVLPYEEASRVPLIVYDPRRPDLAGTRRDALTGNVDFAPTIRALAGVPQPAAAAGKDGVDGRSLLPLLDDADAAIHESLPLINVWGPPAVHSLAVVTRDQKFVFWPHGGDGMTPTEELYDTAADPLELTDLDEHPARAADRDAMRALYDGWVAHWRDHAVGHNDYRRFAVLFDRGLPWDAKTDALKPDPNPEVRQRKRGGR</sequence>
<dbReference type="PANTHER" id="PTHR42693:SF33">
    <property type="entry name" value="ARYLSULFATASE"/>
    <property type="match status" value="1"/>
</dbReference>
<evidence type="ECO:0000313" key="6">
    <source>
        <dbReference type="Proteomes" id="UP000609651"/>
    </source>
</evidence>
<organism evidence="5 6">
    <name type="scientific">Alienimonas chondri</name>
    <dbReference type="NCBI Taxonomy" id="2681879"/>
    <lineage>
        <taxon>Bacteria</taxon>
        <taxon>Pseudomonadati</taxon>
        <taxon>Planctomycetota</taxon>
        <taxon>Planctomycetia</taxon>
        <taxon>Planctomycetales</taxon>
        <taxon>Planctomycetaceae</taxon>
        <taxon>Alienimonas</taxon>
    </lineage>
</organism>
<feature type="region of interest" description="Disordered" evidence="2">
    <location>
        <begin position="496"/>
        <end position="515"/>
    </location>
</feature>
<feature type="compositionally biased region" description="Basic and acidic residues" evidence="2">
    <location>
        <begin position="496"/>
        <end position="508"/>
    </location>
</feature>
<proteinExistence type="inferred from homology"/>
<dbReference type="InterPro" id="IPR000917">
    <property type="entry name" value="Sulfatase_N"/>
</dbReference>
<accession>A0ABX1VF51</accession>
<keyword evidence="6" id="KW-1185">Reference proteome</keyword>
<comment type="caution">
    <text evidence="5">The sequence shown here is derived from an EMBL/GenBank/DDBJ whole genome shotgun (WGS) entry which is preliminary data.</text>
</comment>
<dbReference type="RefSeq" id="WP_171187313.1">
    <property type="nucleotide sequence ID" value="NZ_WTPX01000074.1"/>
</dbReference>